<feature type="transmembrane region" description="Helical" evidence="1">
    <location>
        <begin position="307"/>
        <end position="328"/>
    </location>
</feature>
<dbReference type="EMBL" id="SOCQ01000019">
    <property type="protein sequence ID" value="TDV40480.1"/>
    <property type="molecule type" value="Genomic_DNA"/>
</dbReference>
<dbReference type="InterPro" id="IPR050879">
    <property type="entry name" value="Acyltransferase_3"/>
</dbReference>
<keyword evidence="1" id="KW-0812">Transmembrane</keyword>
<dbReference type="Pfam" id="PF01757">
    <property type="entry name" value="Acyl_transf_3"/>
    <property type="match status" value="1"/>
</dbReference>
<dbReference type="AlphaFoldDB" id="A0A4R7UVI8"/>
<name>A0A4R7UVI8_9PSED</name>
<evidence type="ECO:0000313" key="4">
    <source>
        <dbReference type="EMBL" id="TDV40480.1"/>
    </source>
</evidence>
<feature type="domain" description="SGNH" evidence="3">
    <location>
        <begin position="404"/>
        <end position="624"/>
    </location>
</feature>
<evidence type="ECO:0000313" key="5">
    <source>
        <dbReference type="Proteomes" id="UP000295804"/>
    </source>
</evidence>
<feature type="transmembrane region" description="Helical" evidence="1">
    <location>
        <begin position="248"/>
        <end position="265"/>
    </location>
</feature>
<protein>
    <submittedName>
        <fullName evidence="4">Peptidoglycan/LPS O-acetylase OafA/YrhL</fullName>
    </submittedName>
</protein>
<dbReference type="GO" id="GO:0009103">
    <property type="term" value="P:lipopolysaccharide biosynthetic process"/>
    <property type="evidence" value="ECO:0007669"/>
    <property type="project" value="TreeGrafter"/>
</dbReference>
<dbReference type="InterPro" id="IPR002656">
    <property type="entry name" value="Acyl_transf_3_dom"/>
</dbReference>
<feature type="transmembrane region" description="Helical" evidence="1">
    <location>
        <begin position="196"/>
        <end position="216"/>
    </location>
</feature>
<organism evidence="4 5">
    <name type="scientific">Pseudomonas helmanticensis</name>
    <dbReference type="NCBI Taxonomy" id="1471381"/>
    <lineage>
        <taxon>Bacteria</taxon>
        <taxon>Pseudomonadati</taxon>
        <taxon>Pseudomonadota</taxon>
        <taxon>Gammaproteobacteria</taxon>
        <taxon>Pseudomonadales</taxon>
        <taxon>Pseudomonadaceae</taxon>
        <taxon>Pseudomonas</taxon>
    </lineage>
</organism>
<evidence type="ECO:0000259" key="3">
    <source>
        <dbReference type="Pfam" id="PF19040"/>
    </source>
</evidence>
<dbReference type="Pfam" id="PF19040">
    <property type="entry name" value="SGNH"/>
    <property type="match status" value="1"/>
</dbReference>
<dbReference type="InterPro" id="IPR043968">
    <property type="entry name" value="SGNH"/>
</dbReference>
<dbReference type="Proteomes" id="UP000295804">
    <property type="component" value="Unassembled WGS sequence"/>
</dbReference>
<feature type="transmembrane region" description="Helical" evidence="1">
    <location>
        <begin position="170"/>
        <end position="190"/>
    </location>
</feature>
<gene>
    <name evidence="4" type="ORF">EDF87_1191</name>
</gene>
<sequence length="636" mass="70598">MTEDAKSYAEKHLAYRADIDGLRALAVLAVVLYHAFPTLLPGGFTGVDVFFVISGYLISGNIYKELSGKGFSFVDFYRRRIRRIFPALVLVLASCLGFGWIALYPGEYQALGKHAALGAGFVSNIGFFLESGYFDVSAITKPLLHLWSLGVEEQFYIVWPVVAILLWRRAFVAGAVLLAAASFIASIVVITGDQPAAFYLPHLRFWELAVGALLAYAARLRQFPPFLSWVGLTVIAAGYALVPDGPVFPGYWALLPVIGAALVIAGRNGALSARPLVFIGLVSFPFYLWHWPLLSFAHIVIGSEPSVWIRVELVIAAFLLACLTYYLVERPLRFARNRAVTVGLVIAMASTGLAGWAVLKNGGYPERKAAVAQQEAISLFVGPMWRYTKNDLCVSLYPDTYRYFCSQEKPEPPTVILIGNSYANHLYAGLVEDHRFSKQNILSYGSCEPGGYEIDCVVQEKIVAENPSIKFAIINELWPRLNAQGKIIDMVAGGEPKSDTNTAQRYEKFLNDKIDFLNSHGVTTIIFQPKPEVMYEPSTCFARPFAPAANSCELDMDYVREQQAGIRAVIDRVKAKHPEIFVFEQNPLFCDDDTCSLNKDQLPLLRDNRHYNERGSLLIIGQFADFAKKNGIPILD</sequence>
<feature type="transmembrane region" description="Helical" evidence="1">
    <location>
        <begin position="46"/>
        <end position="63"/>
    </location>
</feature>
<dbReference type="GO" id="GO:0016747">
    <property type="term" value="F:acyltransferase activity, transferring groups other than amino-acyl groups"/>
    <property type="evidence" value="ECO:0007669"/>
    <property type="project" value="InterPro"/>
</dbReference>
<reference evidence="4 5" key="1">
    <citation type="submission" date="2019-03" db="EMBL/GenBank/DDBJ databases">
        <title>Genomic analyses of the natural microbiome of Caenorhabditis elegans.</title>
        <authorList>
            <person name="Samuel B."/>
        </authorList>
    </citation>
    <scope>NUCLEOTIDE SEQUENCE [LARGE SCALE GENOMIC DNA]</scope>
    <source>
        <strain evidence="4 5">BIGb0525</strain>
    </source>
</reference>
<proteinExistence type="predicted"/>
<feature type="transmembrane region" description="Helical" evidence="1">
    <location>
        <begin position="277"/>
        <end position="301"/>
    </location>
</feature>
<keyword evidence="1" id="KW-1133">Transmembrane helix</keyword>
<evidence type="ECO:0000256" key="1">
    <source>
        <dbReference type="SAM" id="Phobius"/>
    </source>
</evidence>
<dbReference type="PANTHER" id="PTHR23028">
    <property type="entry name" value="ACETYLTRANSFERASE"/>
    <property type="match status" value="1"/>
</dbReference>
<keyword evidence="1" id="KW-0472">Membrane</keyword>
<feature type="transmembrane region" description="Helical" evidence="1">
    <location>
        <begin position="84"/>
        <end position="103"/>
    </location>
</feature>
<dbReference type="GO" id="GO:0016020">
    <property type="term" value="C:membrane"/>
    <property type="evidence" value="ECO:0007669"/>
    <property type="project" value="TreeGrafter"/>
</dbReference>
<evidence type="ECO:0000259" key="2">
    <source>
        <dbReference type="Pfam" id="PF01757"/>
    </source>
</evidence>
<dbReference type="RefSeq" id="WP_166674998.1">
    <property type="nucleotide sequence ID" value="NZ_SOCQ01000019.1"/>
</dbReference>
<accession>A0A4R7UVI8</accession>
<feature type="domain" description="Acyltransferase 3" evidence="2">
    <location>
        <begin position="17"/>
        <end position="325"/>
    </location>
</feature>
<feature type="transmembrane region" description="Helical" evidence="1">
    <location>
        <begin position="21"/>
        <end position="40"/>
    </location>
</feature>
<dbReference type="PANTHER" id="PTHR23028:SF53">
    <property type="entry name" value="ACYL_TRANSF_3 DOMAIN-CONTAINING PROTEIN"/>
    <property type="match status" value="1"/>
</dbReference>
<feature type="transmembrane region" description="Helical" evidence="1">
    <location>
        <begin position="340"/>
        <end position="359"/>
    </location>
</feature>
<feature type="transmembrane region" description="Helical" evidence="1">
    <location>
        <begin position="223"/>
        <end position="242"/>
    </location>
</feature>
<comment type="caution">
    <text evidence="4">The sequence shown here is derived from an EMBL/GenBank/DDBJ whole genome shotgun (WGS) entry which is preliminary data.</text>
</comment>